<dbReference type="Gene3D" id="1.25.40.10">
    <property type="entry name" value="Tetratricopeptide repeat domain"/>
    <property type="match status" value="1"/>
</dbReference>
<keyword evidence="1" id="KW-0677">Repeat</keyword>
<dbReference type="InterPro" id="IPR052628">
    <property type="entry name" value="CFAP70"/>
</dbReference>
<gene>
    <name evidence="3" type="primary">Dsec\GM11030</name>
    <name evidence="3" type="ORF">Dsec_GM11030</name>
</gene>
<dbReference type="GO" id="GO:0031514">
    <property type="term" value="C:motile cilium"/>
    <property type="evidence" value="ECO:0007669"/>
    <property type="project" value="TreeGrafter"/>
</dbReference>
<evidence type="ECO:0000256" key="2">
    <source>
        <dbReference type="ARBA" id="ARBA00022803"/>
    </source>
</evidence>
<dbReference type="GO" id="GO:0070062">
    <property type="term" value="C:extracellular exosome"/>
    <property type="evidence" value="ECO:0007669"/>
    <property type="project" value="TreeGrafter"/>
</dbReference>
<dbReference type="AlphaFoldDB" id="B4HX69"/>
<keyword evidence="4" id="KW-1185">Reference proteome</keyword>
<dbReference type="SUPFAM" id="SSF48452">
    <property type="entry name" value="TPR-like"/>
    <property type="match status" value="1"/>
</dbReference>
<evidence type="ECO:0000313" key="3">
    <source>
        <dbReference type="EMBL" id="EDW52614.1"/>
    </source>
</evidence>
<organism evidence="4">
    <name type="scientific">Drosophila sechellia</name>
    <name type="common">Fruit fly</name>
    <dbReference type="NCBI Taxonomy" id="7238"/>
    <lineage>
        <taxon>Eukaryota</taxon>
        <taxon>Metazoa</taxon>
        <taxon>Ecdysozoa</taxon>
        <taxon>Arthropoda</taxon>
        <taxon>Hexapoda</taxon>
        <taxon>Insecta</taxon>
        <taxon>Pterygota</taxon>
        <taxon>Neoptera</taxon>
        <taxon>Endopterygota</taxon>
        <taxon>Diptera</taxon>
        <taxon>Brachycera</taxon>
        <taxon>Muscomorpha</taxon>
        <taxon>Ephydroidea</taxon>
        <taxon>Drosophilidae</taxon>
        <taxon>Drosophila</taxon>
        <taxon>Sophophora</taxon>
    </lineage>
</organism>
<name>B4HX69_DROSE</name>
<dbReference type="PANTHER" id="PTHR44314:SF1">
    <property type="entry name" value="CILIA- AND FLAGELLA-ASSOCIATED PROTEIN 70"/>
    <property type="match status" value="1"/>
</dbReference>
<evidence type="ECO:0000313" key="4">
    <source>
        <dbReference type="Proteomes" id="UP000001292"/>
    </source>
</evidence>
<dbReference type="HOGENOM" id="CLU_1410195_0_0_1"/>
<dbReference type="InterPro" id="IPR011990">
    <property type="entry name" value="TPR-like_helical_dom_sf"/>
</dbReference>
<accession>B4HX69</accession>
<dbReference type="SMART" id="SM00028">
    <property type="entry name" value="TPR"/>
    <property type="match status" value="4"/>
</dbReference>
<dbReference type="GO" id="GO:0060271">
    <property type="term" value="P:cilium assembly"/>
    <property type="evidence" value="ECO:0007669"/>
    <property type="project" value="TreeGrafter"/>
</dbReference>
<dbReference type="EMBL" id="CH480818">
    <property type="protein sequence ID" value="EDW52614.1"/>
    <property type="molecule type" value="Genomic_DNA"/>
</dbReference>
<dbReference type="Pfam" id="PF13432">
    <property type="entry name" value="TPR_16"/>
    <property type="match status" value="1"/>
</dbReference>
<keyword evidence="2" id="KW-0802">TPR repeat</keyword>
<dbReference type="InterPro" id="IPR019734">
    <property type="entry name" value="TPR_rpt"/>
</dbReference>
<dbReference type="GO" id="GO:0003341">
    <property type="term" value="P:cilium movement"/>
    <property type="evidence" value="ECO:0007669"/>
    <property type="project" value="TreeGrafter"/>
</dbReference>
<evidence type="ECO:0000256" key="1">
    <source>
        <dbReference type="ARBA" id="ARBA00022737"/>
    </source>
</evidence>
<dbReference type="STRING" id="7238.B4HX69"/>
<dbReference type="PANTHER" id="PTHR44314">
    <property type="entry name" value="CILIA- AND FLAGELLA-ASSOCIATED PROTEIN 70"/>
    <property type="match status" value="1"/>
</dbReference>
<reference evidence="3 4" key="1">
    <citation type="journal article" date="2007" name="Nature">
        <title>Evolution of genes and genomes on the Drosophila phylogeny.</title>
        <authorList>
            <consortium name="Drosophila 12 Genomes Consortium"/>
            <person name="Clark A.G."/>
            <person name="Eisen M.B."/>
            <person name="Smith D.R."/>
            <person name="Bergman C.M."/>
            <person name="Oliver B."/>
            <person name="Markow T.A."/>
            <person name="Kaufman T.C."/>
            <person name="Kellis M."/>
            <person name="Gelbart W."/>
            <person name="Iyer V.N."/>
            <person name="Pollard D.A."/>
            <person name="Sackton T.B."/>
            <person name="Larracuente A.M."/>
            <person name="Singh N.D."/>
            <person name="Abad J.P."/>
            <person name="Abt D.N."/>
            <person name="Adryan B."/>
            <person name="Aguade M."/>
            <person name="Akashi H."/>
            <person name="Anderson W.W."/>
            <person name="Aquadro C.F."/>
            <person name="Ardell D.H."/>
            <person name="Arguello R."/>
            <person name="Artieri C.G."/>
            <person name="Barbash D.A."/>
            <person name="Barker D."/>
            <person name="Barsanti P."/>
            <person name="Batterham P."/>
            <person name="Batzoglou S."/>
            <person name="Begun D."/>
            <person name="Bhutkar A."/>
            <person name="Blanco E."/>
            <person name="Bosak S.A."/>
            <person name="Bradley R.K."/>
            <person name="Brand A.D."/>
            <person name="Brent M.R."/>
            <person name="Brooks A.N."/>
            <person name="Brown R.H."/>
            <person name="Butlin R.K."/>
            <person name="Caggese C."/>
            <person name="Calvi B.R."/>
            <person name="Bernardo de Carvalho A."/>
            <person name="Caspi A."/>
            <person name="Castrezana S."/>
            <person name="Celniker S.E."/>
            <person name="Chang J.L."/>
            <person name="Chapple C."/>
            <person name="Chatterji S."/>
            <person name="Chinwalla A."/>
            <person name="Civetta A."/>
            <person name="Clifton S.W."/>
            <person name="Comeron J.M."/>
            <person name="Costello J.C."/>
            <person name="Coyne J.A."/>
            <person name="Daub J."/>
            <person name="David R.G."/>
            <person name="Delcher A.L."/>
            <person name="Delehaunty K."/>
            <person name="Do C.B."/>
            <person name="Ebling H."/>
            <person name="Edwards K."/>
            <person name="Eickbush T."/>
            <person name="Evans J.D."/>
            <person name="Filipski A."/>
            <person name="Findeiss S."/>
            <person name="Freyhult E."/>
            <person name="Fulton L."/>
            <person name="Fulton R."/>
            <person name="Garcia A.C."/>
            <person name="Gardiner A."/>
            <person name="Garfield D.A."/>
            <person name="Garvin B.E."/>
            <person name="Gibson G."/>
            <person name="Gilbert D."/>
            <person name="Gnerre S."/>
            <person name="Godfrey J."/>
            <person name="Good R."/>
            <person name="Gotea V."/>
            <person name="Gravely B."/>
            <person name="Greenberg A.J."/>
            <person name="Griffiths-Jones S."/>
            <person name="Gross S."/>
            <person name="Guigo R."/>
            <person name="Gustafson E.A."/>
            <person name="Haerty W."/>
            <person name="Hahn M.W."/>
            <person name="Halligan D.L."/>
            <person name="Halpern A.L."/>
            <person name="Halter G.M."/>
            <person name="Han M.V."/>
            <person name="Heger A."/>
            <person name="Hillier L."/>
            <person name="Hinrichs A.S."/>
            <person name="Holmes I."/>
            <person name="Hoskins R.A."/>
            <person name="Hubisz M.J."/>
            <person name="Hultmark D."/>
            <person name="Huntley M.A."/>
            <person name="Jaffe D.B."/>
            <person name="Jagadeeshan S."/>
            <person name="Jeck W.R."/>
            <person name="Johnson J."/>
            <person name="Jones C.D."/>
            <person name="Jordan W.C."/>
            <person name="Karpen G.H."/>
            <person name="Kataoka E."/>
            <person name="Keightley P.D."/>
            <person name="Kheradpour P."/>
            <person name="Kirkness E.F."/>
            <person name="Koerich L.B."/>
            <person name="Kristiansen K."/>
            <person name="Kudrna D."/>
            <person name="Kulathinal R.J."/>
            <person name="Kumar S."/>
            <person name="Kwok R."/>
            <person name="Lander E."/>
            <person name="Langley C.H."/>
            <person name="Lapoint R."/>
            <person name="Lazzaro B.P."/>
            <person name="Lee S.J."/>
            <person name="Levesque L."/>
            <person name="Li R."/>
            <person name="Lin C.F."/>
            <person name="Lin M.F."/>
            <person name="Lindblad-Toh K."/>
            <person name="Llopart A."/>
            <person name="Long M."/>
            <person name="Low L."/>
            <person name="Lozovsky E."/>
            <person name="Lu J."/>
            <person name="Luo M."/>
            <person name="Machado C.A."/>
            <person name="Makalowski W."/>
            <person name="Marzo M."/>
            <person name="Matsuda M."/>
            <person name="Matzkin L."/>
            <person name="McAllister B."/>
            <person name="McBride C.S."/>
            <person name="McKernan B."/>
            <person name="McKernan K."/>
            <person name="Mendez-Lago M."/>
            <person name="Minx P."/>
            <person name="Mollenhauer M.U."/>
            <person name="Montooth K."/>
            <person name="Mount S.M."/>
            <person name="Mu X."/>
            <person name="Myers E."/>
            <person name="Negre B."/>
            <person name="Newfeld S."/>
            <person name="Nielsen R."/>
            <person name="Noor M.A."/>
            <person name="O'Grady P."/>
            <person name="Pachter L."/>
            <person name="Papaceit M."/>
            <person name="Parisi M.J."/>
            <person name="Parisi M."/>
            <person name="Parts L."/>
            <person name="Pedersen J.S."/>
            <person name="Pesole G."/>
            <person name="Phillippy A.M."/>
            <person name="Ponting C.P."/>
            <person name="Pop M."/>
            <person name="Porcelli D."/>
            <person name="Powell J.R."/>
            <person name="Prohaska S."/>
            <person name="Pruitt K."/>
            <person name="Puig M."/>
            <person name="Quesneville H."/>
            <person name="Ram K.R."/>
            <person name="Rand D."/>
            <person name="Rasmussen M.D."/>
            <person name="Reed L.K."/>
            <person name="Reenan R."/>
            <person name="Reily A."/>
            <person name="Remington K.A."/>
            <person name="Rieger T.T."/>
            <person name="Ritchie M.G."/>
            <person name="Robin C."/>
            <person name="Rogers Y.H."/>
            <person name="Rohde C."/>
            <person name="Rozas J."/>
            <person name="Rubenfield M.J."/>
            <person name="Ruiz A."/>
            <person name="Russo S."/>
            <person name="Salzberg S.L."/>
            <person name="Sanchez-Gracia A."/>
            <person name="Saranga D.J."/>
            <person name="Sato H."/>
            <person name="Schaeffer S.W."/>
            <person name="Schatz M.C."/>
            <person name="Schlenke T."/>
            <person name="Schwartz R."/>
            <person name="Segarra C."/>
            <person name="Singh R.S."/>
            <person name="Sirot L."/>
            <person name="Sirota M."/>
            <person name="Sisneros N.B."/>
            <person name="Smith C.D."/>
            <person name="Smith T.F."/>
            <person name="Spieth J."/>
            <person name="Stage D.E."/>
            <person name="Stark A."/>
            <person name="Stephan W."/>
            <person name="Strausberg R.L."/>
            <person name="Strempel S."/>
            <person name="Sturgill D."/>
            <person name="Sutton G."/>
            <person name="Sutton G.G."/>
            <person name="Tao W."/>
            <person name="Teichmann S."/>
            <person name="Tobari Y.N."/>
            <person name="Tomimura Y."/>
            <person name="Tsolas J.M."/>
            <person name="Valente V.L."/>
            <person name="Venter E."/>
            <person name="Venter J.C."/>
            <person name="Vicario S."/>
            <person name="Vieira F.G."/>
            <person name="Vilella A.J."/>
            <person name="Villasante A."/>
            <person name="Walenz B."/>
            <person name="Wang J."/>
            <person name="Wasserman M."/>
            <person name="Watts T."/>
            <person name="Wilson D."/>
            <person name="Wilson R.K."/>
            <person name="Wing R.A."/>
            <person name="Wolfner M.F."/>
            <person name="Wong A."/>
            <person name="Wong G.K."/>
            <person name="Wu C.I."/>
            <person name="Wu G."/>
            <person name="Yamamoto D."/>
            <person name="Yang H.P."/>
            <person name="Yang S.P."/>
            <person name="Yorke J.A."/>
            <person name="Yoshida K."/>
            <person name="Zdobnov E."/>
            <person name="Zhang P."/>
            <person name="Zhang Y."/>
            <person name="Zimin A.V."/>
            <person name="Baldwin J."/>
            <person name="Abdouelleil A."/>
            <person name="Abdulkadir J."/>
            <person name="Abebe A."/>
            <person name="Abera B."/>
            <person name="Abreu J."/>
            <person name="Acer S.C."/>
            <person name="Aftuck L."/>
            <person name="Alexander A."/>
            <person name="An P."/>
            <person name="Anderson E."/>
            <person name="Anderson S."/>
            <person name="Arachi H."/>
            <person name="Azer M."/>
            <person name="Bachantsang P."/>
            <person name="Barry A."/>
            <person name="Bayul T."/>
            <person name="Berlin A."/>
            <person name="Bessette D."/>
            <person name="Bloom T."/>
            <person name="Blye J."/>
            <person name="Boguslavskiy L."/>
            <person name="Bonnet C."/>
            <person name="Boukhgalter B."/>
            <person name="Bourzgui I."/>
            <person name="Brown A."/>
            <person name="Cahill P."/>
            <person name="Channer S."/>
            <person name="Cheshatsang Y."/>
            <person name="Chuda L."/>
            <person name="Citroen M."/>
            <person name="Collymore A."/>
            <person name="Cooke P."/>
            <person name="Costello M."/>
            <person name="D'Aco K."/>
            <person name="Daza R."/>
            <person name="De Haan G."/>
            <person name="DeGray S."/>
            <person name="DeMaso C."/>
            <person name="Dhargay N."/>
            <person name="Dooley K."/>
            <person name="Dooley E."/>
            <person name="Doricent M."/>
            <person name="Dorje P."/>
            <person name="Dorjee K."/>
            <person name="Dupes A."/>
            <person name="Elong R."/>
            <person name="Falk J."/>
            <person name="Farina A."/>
            <person name="Faro S."/>
            <person name="Ferguson D."/>
            <person name="Fisher S."/>
            <person name="Foley C.D."/>
            <person name="Franke A."/>
            <person name="Friedrich D."/>
            <person name="Gadbois L."/>
            <person name="Gearin G."/>
            <person name="Gearin C.R."/>
            <person name="Giannoukos G."/>
            <person name="Goode T."/>
            <person name="Graham J."/>
            <person name="Grandbois E."/>
            <person name="Grewal S."/>
            <person name="Gyaltsen K."/>
            <person name="Hafez N."/>
            <person name="Hagos B."/>
            <person name="Hall J."/>
            <person name="Henson C."/>
            <person name="Hollinger A."/>
            <person name="Honan T."/>
            <person name="Huard M.D."/>
            <person name="Hughes L."/>
            <person name="Hurhula B."/>
            <person name="Husby M.E."/>
            <person name="Kamat A."/>
            <person name="Kanga B."/>
            <person name="Kashin S."/>
            <person name="Khazanovich D."/>
            <person name="Kisner P."/>
            <person name="Lance K."/>
            <person name="Lara M."/>
            <person name="Lee W."/>
            <person name="Lennon N."/>
            <person name="Letendre F."/>
            <person name="LeVine R."/>
            <person name="Lipovsky A."/>
            <person name="Liu X."/>
            <person name="Liu J."/>
            <person name="Liu S."/>
            <person name="Lokyitsang T."/>
            <person name="Lokyitsang Y."/>
            <person name="Lubonja R."/>
            <person name="Lui A."/>
            <person name="MacDonald P."/>
            <person name="Magnisalis V."/>
            <person name="Maru K."/>
            <person name="Matthews C."/>
            <person name="McCusker W."/>
            <person name="McDonough S."/>
            <person name="Mehta T."/>
            <person name="Meldrim J."/>
            <person name="Meneus L."/>
            <person name="Mihai O."/>
            <person name="Mihalev A."/>
            <person name="Mihova T."/>
            <person name="Mittelman R."/>
            <person name="Mlenga V."/>
            <person name="Montmayeur A."/>
            <person name="Mulrain L."/>
            <person name="Navidi A."/>
            <person name="Naylor J."/>
            <person name="Negash T."/>
            <person name="Nguyen T."/>
            <person name="Nguyen N."/>
            <person name="Nicol R."/>
            <person name="Norbu C."/>
            <person name="Norbu N."/>
            <person name="Novod N."/>
            <person name="O'Neill B."/>
            <person name="Osman S."/>
            <person name="Markiewicz E."/>
            <person name="Oyono O.L."/>
            <person name="Patti C."/>
            <person name="Phunkhang P."/>
            <person name="Pierre F."/>
            <person name="Priest M."/>
            <person name="Raghuraman S."/>
            <person name="Rege F."/>
            <person name="Reyes R."/>
            <person name="Rise C."/>
            <person name="Rogov P."/>
            <person name="Ross K."/>
            <person name="Ryan E."/>
            <person name="Settipalli S."/>
            <person name="Shea T."/>
            <person name="Sherpa N."/>
            <person name="Shi L."/>
            <person name="Shih D."/>
            <person name="Sparrow T."/>
            <person name="Spaulding J."/>
            <person name="Stalker J."/>
            <person name="Stange-Thomann N."/>
            <person name="Stavropoulos S."/>
            <person name="Stone C."/>
            <person name="Strader C."/>
            <person name="Tesfaye S."/>
            <person name="Thomson T."/>
            <person name="Thoulutsang Y."/>
            <person name="Thoulutsang D."/>
            <person name="Topham K."/>
            <person name="Topping I."/>
            <person name="Tsamla T."/>
            <person name="Vassiliev H."/>
            <person name="Vo A."/>
            <person name="Wangchuk T."/>
            <person name="Wangdi T."/>
            <person name="Weiand M."/>
            <person name="Wilkinson J."/>
            <person name="Wilson A."/>
            <person name="Yadav S."/>
            <person name="Young G."/>
            <person name="Yu Q."/>
            <person name="Zembek L."/>
            <person name="Zhong D."/>
            <person name="Zimmer A."/>
            <person name="Zwirko Z."/>
            <person name="Jaffe D.B."/>
            <person name="Alvarez P."/>
            <person name="Brockman W."/>
            <person name="Butler J."/>
            <person name="Chin C."/>
            <person name="Gnerre S."/>
            <person name="Grabherr M."/>
            <person name="Kleber M."/>
            <person name="Mauceli E."/>
            <person name="MacCallum I."/>
        </authorList>
    </citation>
    <scope>NUCLEOTIDE SEQUENCE [LARGE SCALE GENOMIC DNA]</scope>
    <source>
        <strain evidence="4">Rob3c / Tucson 14021-0248.25</strain>
    </source>
</reference>
<proteinExistence type="predicted"/>
<protein>
    <submittedName>
        <fullName evidence="3">GM11030</fullName>
    </submittedName>
</protein>
<sequence length="193" mass="22401">MPTDNSVYGKLKRCYQLHINGSVEYSRGRCDEALKYFQELLSVVDPMDIVLFKLSFLRLGQLALQRKQYELAEKAFNICLPTRRKNFIANYGMGLTLYHLNRLEEAIPYLSRCTEVDIFIPDVWGYLATINLRLSRNKTALECWKVAKLYPEVSISKSVYAELDKIQYSDVHLLVDDDGNPTEKMTKMDFIPL</sequence>
<dbReference type="SMR" id="B4HX69"/>
<dbReference type="Proteomes" id="UP000001292">
    <property type="component" value="Unassembled WGS sequence"/>
</dbReference>